<sequence>MIVNIKVQRLEPESLGIEKQCRNRSAVGSSARSRQYLYGGHERPATIKKMSLNTSIKLDIRGKAVTHQLQGFLTDRFYFQPINFGGSFTGQTMPTSSPSPMSNCTSCSPRY</sequence>
<organism evidence="2 3">
    <name type="scientific">Araneus ventricosus</name>
    <name type="common">Orbweaver spider</name>
    <name type="synonym">Epeira ventricosa</name>
    <dbReference type="NCBI Taxonomy" id="182803"/>
    <lineage>
        <taxon>Eukaryota</taxon>
        <taxon>Metazoa</taxon>
        <taxon>Ecdysozoa</taxon>
        <taxon>Arthropoda</taxon>
        <taxon>Chelicerata</taxon>
        <taxon>Arachnida</taxon>
        <taxon>Araneae</taxon>
        <taxon>Araneomorphae</taxon>
        <taxon>Entelegynae</taxon>
        <taxon>Araneoidea</taxon>
        <taxon>Araneidae</taxon>
        <taxon>Araneus</taxon>
    </lineage>
</organism>
<dbReference type="EMBL" id="BGPR01000248">
    <property type="protein sequence ID" value="GBM07864.1"/>
    <property type="molecule type" value="Genomic_DNA"/>
</dbReference>
<dbReference type="AlphaFoldDB" id="A0A4Y2CVW6"/>
<protein>
    <submittedName>
        <fullName evidence="2">Uncharacterized protein</fullName>
    </submittedName>
</protein>
<feature type="region of interest" description="Disordered" evidence="1">
    <location>
        <begin position="89"/>
        <end position="111"/>
    </location>
</feature>
<proteinExistence type="predicted"/>
<accession>A0A4Y2CVW6</accession>
<name>A0A4Y2CVW6_ARAVE</name>
<feature type="compositionally biased region" description="Low complexity" evidence="1">
    <location>
        <begin position="92"/>
        <end position="111"/>
    </location>
</feature>
<evidence type="ECO:0000313" key="3">
    <source>
        <dbReference type="Proteomes" id="UP000499080"/>
    </source>
</evidence>
<evidence type="ECO:0000256" key="1">
    <source>
        <dbReference type="SAM" id="MobiDB-lite"/>
    </source>
</evidence>
<evidence type="ECO:0000313" key="2">
    <source>
        <dbReference type="EMBL" id="GBM07864.1"/>
    </source>
</evidence>
<keyword evidence="3" id="KW-1185">Reference proteome</keyword>
<reference evidence="2 3" key="1">
    <citation type="journal article" date="2019" name="Sci. Rep.">
        <title>Orb-weaving spider Araneus ventricosus genome elucidates the spidroin gene catalogue.</title>
        <authorList>
            <person name="Kono N."/>
            <person name="Nakamura H."/>
            <person name="Ohtoshi R."/>
            <person name="Moran D.A.P."/>
            <person name="Shinohara A."/>
            <person name="Yoshida Y."/>
            <person name="Fujiwara M."/>
            <person name="Mori M."/>
            <person name="Tomita M."/>
            <person name="Arakawa K."/>
        </authorList>
    </citation>
    <scope>NUCLEOTIDE SEQUENCE [LARGE SCALE GENOMIC DNA]</scope>
</reference>
<comment type="caution">
    <text evidence="2">The sequence shown here is derived from an EMBL/GenBank/DDBJ whole genome shotgun (WGS) entry which is preliminary data.</text>
</comment>
<dbReference type="Proteomes" id="UP000499080">
    <property type="component" value="Unassembled WGS sequence"/>
</dbReference>
<gene>
    <name evidence="2" type="ORF">AVEN_96484_1</name>
</gene>